<accession>A0A9N9B6P5</accession>
<protein>
    <submittedName>
        <fullName evidence="1">12870_t:CDS:1</fullName>
    </submittedName>
</protein>
<dbReference type="Proteomes" id="UP000789759">
    <property type="component" value="Unassembled WGS sequence"/>
</dbReference>
<evidence type="ECO:0000313" key="1">
    <source>
        <dbReference type="EMBL" id="CAG8552626.1"/>
    </source>
</evidence>
<evidence type="ECO:0000313" key="2">
    <source>
        <dbReference type="Proteomes" id="UP000789759"/>
    </source>
</evidence>
<organism evidence="1 2">
    <name type="scientific">Cetraspora pellucida</name>
    <dbReference type="NCBI Taxonomy" id="1433469"/>
    <lineage>
        <taxon>Eukaryota</taxon>
        <taxon>Fungi</taxon>
        <taxon>Fungi incertae sedis</taxon>
        <taxon>Mucoromycota</taxon>
        <taxon>Glomeromycotina</taxon>
        <taxon>Glomeromycetes</taxon>
        <taxon>Diversisporales</taxon>
        <taxon>Gigasporaceae</taxon>
        <taxon>Cetraspora</taxon>
    </lineage>
</organism>
<reference evidence="1" key="1">
    <citation type="submission" date="2021-06" db="EMBL/GenBank/DDBJ databases">
        <authorList>
            <person name="Kallberg Y."/>
            <person name="Tangrot J."/>
            <person name="Rosling A."/>
        </authorList>
    </citation>
    <scope>NUCLEOTIDE SEQUENCE</scope>
    <source>
        <strain evidence="1">FL966</strain>
    </source>
</reference>
<keyword evidence="2" id="KW-1185">Reference proteome</keyword>
<proteinExistence type="predicted"/>
<comment type="caution">
    <text evidence="1">The sequence shown here is derived from an EMBL/GenBank/DDBJ whole genome shotgun (WGS) entry which is preliminary data.</text>
</comment>
<gene>
    <name evidence="1" type="ORF">CPELLU_LOCUS4824</name>
</gene>
<name>A0A9N9B6P5_9GLOM</name>
<dbReference type="AlphaFoldDB" id="A0A9N9B6P5"/>
<dbReference type="EMBL" id="CAJVQA010002608">
    <property type="protein sequence ID" value="CAG8552626.1"/>
    <property type="molecule type" value="Genomic_DNA"/>
</dbReference>
<sequence length="66" mass="7374">MNSSKLPPLARSININCLIVTNIIDIINAMGIYQKLSTDDALTKHVCNPQYLDDVIFPINELLLAF</sequence>